<reference evidence="2" key="1">
    <citation type="submission" date="2016-10" db="EMBL/GenBank/DDBJ databases">
        <authorList>
            <person name="Varghese N."/>
            <person name="Submissions S."/>
        </authorList>
    </citation>
    <scope>NUCLEOTIDE SEQUENCE [LARGE SCALE GENOMIC DNA]</scope>
    <source>
        <strain evidence="2">Jip14</strain>
    </source>
</reference>
<sequence length="207" mass="23450">MFYIADLHLHSHYSRATSKDLNLETLYQWARIKGIHVVGTGDFTHPLWFKELKAKLEPDGTGLFRLKHPPQGDVPGFKCHDIDVRFCLTSEISSIYKYGDRVRKNHNCVYAPDFDTVARLNARLSQIGNLEADGRPILGLSARDLLEIVLETHEHAHLIPAHIWTPWFSMFGSKSGYDSVQECFRDLSSHIFALETGLSSDPEMIGG</sequence>
<evidence type="ECO:0000313" key="1">
    <source>
        <dbReference type="EMBL" id="SEL90811.1"/>
    </source>
</evidence>
<dbReference type="CDD" id="cd19067">
    <property type="entry name" value="PfuEndoQ-like"/>
    <property type="match status" value="1"/>
</dbReference>
<keyword evidence="2" id="KW-1185">Reference proteome</keyword>
<gene>
    <name evidence="1" type="ORF">SAMN05421740_11340</name>
</gene>
<dbReference type="OrthoDB" id="9810135at2"/>
<dbReference type="EMBL" id="FNZR01000013">
    <property type="protein sequence ID" value="SEL90811.1"/>
    <property type="molecule type" value="Genomic_DNA"/>
</dbReference>
<accession>A0A1H7U1F0</accession>
<dbReference type="Proteomes" id="UP000198916">
    <property type="component" value="Unassembled WGS sequence"/>
</dbReference>
<name>A0A1H7U1F0_9SPHI</name>
<dbReference type="Gene3D" id="3.20.20.140">
    <property type="entry name" value="Metal-dependent hydrolases"/>
    <property type="match status" value="1"/>
</dbReference>
<dbReference type="PANTHER" id="PTHR40084:SF1">
    <property type="entry name" value="PHOSPHOTRANSFERASE"/>
    <property type="match status" value="1"/>
</dbReference>
<dbReference type="STRING" id="332977.SAMN05421740_11340"/>
<dbReference type="AlphaFoldDB" id="A0A1H7U1F0"/>
<dbReference type="SUPFAM" id="SSF89550">
    <property type="entry name" value="PHP domain-like"/>
    <property type="match status" value="1"/>
</dbReference>
<dbReference type="PANTHER" id="PTHR40084">
    <property type="entry name" value="PHOSPHOHYDROLASE, PHP FAMILY"/>
    <property type="match status" value="1"/>
</dbReference>
<organism evidence="1 2">
    <name type="scientific">Parapedobacter koreensis</name>
    <dbReference type="NCBI Taxonomy" id="332977"/>
    <lineage>
        <taxon>Bacteria</taxon>
        <taxon>Pseudomonadati</taxon>
        <taxon>Bacteroidota</taxon>
        <taxon>Sphingobacteriia</taxon>
        <taxon>Sphingobacteriales</taxon>
        <taxon>Sphingobacteriaceae</taxon>
        <taxon>Parapedobacter</taxon>
    </lineage>
</organism>
<dbReference type="RefSeq" id="WP_143053980.1">
    <property type="nucleotide sequence ID" value="NZ_FNZR01000013.1"/>
</dbReference>
<dbReference type="InterPro" id="IPR016195">
    <property type="entry name" value="Pol/histidinol_Pase-like"/>
</dbReference>
<protein>
    <recommendedName>
        <fullName evidence="3">DNA helicase UvrD</fullName>
    </recommendedName>
</protein>
<proteinExistence type="predicted"/>
<evidence type="ECO:0000313" key="2">
    <source>
        <dbReference type="Proteomes" id="UP000198916"/>
    </source>
</evidence>
<evidence type="ECO:0008006" key="3">
    <source>
        <dbReference type="Google" id="ProtNLM"/>
    </source>
</evidence>